<comment type="catalytic activity">
    <reaction evidence="9 10">
        <text>7,8-dihydroneopterin 3'-triphosphate + H2O = 6-carboxy-5,6,7,8-tetrahydropterin + triphosphate + acetaldehyde + 2 H(+)</text>
        <dbReference type="Rhea" id="RHEA:27966"/>
        <dbReference type="ChEBI" id="CHEBI:15343"/>
        <dbReference type="ChEBI" id="CHEBI:15377"/>
        <dbReference type="ChEBI" id="CHEBI:15378"/>
        <dbReference type="ChEBI" id="CHEBI:18036"/>
        <dbReference type="ChEBI" id="CHEBI:58462"/>
        <dbReference type="ChEBI" id="CHEBI:61032"/>
        <dbReference type="EC" id="4.1.2.50"/>
    </reaction>
</comment>
<keyword evidence="8 10" id="KW-0456">Lyase</keyword>
<keyword evidence="6 10" id="KW-0671">Queuosine biosynthesis</keyword>
<feature type="binding site" evidence="12">
    <location>
        <position position="26"/>
    </location>
    <ligand>
        <name>Zn(2+)</name>
        <dbReference type="ChEBI" id="CHEBI:29105"/>
    </ligand>
</feature>
<dbReference type="PIRSF" id="PIRSF006113">
    <property type="entry name" value="PTP_synth"/>
    <property type="match status" value="1"/>
</dbReference>
<accession>A0A425AK80</accession>
<dbReference type="Pfam" id="PF01242">
    <property type="entry name" value="PTPS"/>
    <property type="match status" value="1"/>
</dbReference>
<dbReference type="GO" id="GO:0008616">
    <property type="term" value="P:tRNA queuosine(34) biosynthetic process"/>
    <property type="evidence" value="ECO:0007669"/>
    <property type="project" value="UniProtKB-KW"/>
</dbReference>
<dbReference type="RefSeq" id="WP_002252690.1">
    <property type="nucleotide sequence ID" value="NZ_JAAARH010000014.1"/>
</dbReference>
<dbReference type="GO" id="GO:0070497">
    <property type="term" value="F:6-carboxytetrahydropterin synthase activity"/>
    <property type="evidence" value="ECO:0007669"/>
    <property type="project" value="UniProtKB-EC"/>
</dbReference>
<dbReference type="InterPro" id="IPR007115">
    <property type="entry name" value="6-PTP_synth/QueD"/>
</dbReference>
<dbReference type="PANTHER" id="PTHR12589">
    <property type="entry name" value="PYRUVOYL TETRAHYDROBIOPTERIN SYNTHASE"/>
    <property type="match status" value="1"/>
</dbReference>
<dbReference type="InterPro" id="IPR038418">
    <property type="entry name" value="6-PTP_synth/QueD_sf"/>
</dbReference>
<reference evidence="13 14" key="1">
    <citation type="submission" date="2017-09" db="EMBL/GenBank/DDBJ databases">
        <title>Phenotypic and genotypic characterization of Colombian isolates of Neisseria meningitidis recovered from invasive disease.</title>
        <authorList>
            <person name="Duarte C."/>
            <person name="Gabastou J.M."/>
            <person name="Moreno J."/>
        </authorList>
    </citation>
    <scope>NUCLEOTIDE SEQUENCE [LARGE SCALE GENOMIC DNA]</scope>
    <source>
        <strain evidence="13 14">INS-Nm1124</strain>
    </source>
</reference>
<keyword evidence="5 10" id="KW-0479">Metal-binding</keyword>
<evidence type="ECO:0000256" key="11">
    <source>
        <dbReference type="PIRSR" id="PIRSR006113-1"/>
    </source>
</evidence>
<comment type="similarity">
    <text evidence="3 10">Belongs to the PTPS family. QueD subfamily.</text>
</comment>
<feature type="active site" description="Proton acceptor" evidence="11">
    <location>
        <position position="22"/>
    </location>
</feature>
<evidence type="ECO:0000256" key="8">
    <source>
        <dbReference type="ARBA" id="ARBA00023239"/>
    </source>
</evidence>
<evidence type="ECO:0000256" key="4">
    <source>
        <dbReference type="ARBA" id="ARBA00018141"/>
    </source>
</evidence>
<dbReference type="FunFam" id="3.30.479.10:FF:000011">
    <property type="entry name" value="6-carboxy-5,6,7,8-tetrahydropterin synthase"/>
    <property type="match status" value="1"/>
</dbReference>
<dbReference type="UniPathway" id="UPA00391"/>
<dbReference type="NCBIfam" id="TIGR03367">
    <property type="entry name" value="queuosine_QueD"/>
    <property type="match status" value="1"/>
</dbReference>
<evidence type="ECO:0000313" key="14">
    <source>
        <dbReference type="Proteomes" id="UP000283829"/>
    </source>
</evidence>
<organism evidence="13 14">
    <name type="scientific">Neisseria meningitidis</name>
    <dbReference type="NCBI Taxonomy" id="487"/>
    <lineage>
        <taxon>Bacteria</taxon>
        <taxon>Pseudomonadati</taxon>
        <taxon>Pseudomonadota</taxon>
        <taxon>Betaproteobacteria</taxon>
        <taxon>Neisseriales</taxon>
        <taxon>Neisseriaceae</taxon>
        <taxon>Neisseria</taxon>
    </lineage>
</organism>
<dbReference type="PANTHER" id="PTHR12589:SF7">
    <property type="entry name" value="6-PYRUVOYL TETRAHYDROBIOPTERIN SYNTHASE"/>
    <property type="match status" value="1"/>
</dbReference>
<evidence type="ECO:0000256" key="2">
    <source>
        <dbReference type="ARBA" id="ARBA00005061"/>
    </source>
</evidence>
<feature type="active site" description="Charge relay system" evidence="11">
    <location>
        <position position="70"/>
    </location>
</feature>
<evidence type="ECO:0000256" key="3">
    <source>
        <dbReference type="ARBA" id="ARBA00008900"/>
    </source>
</evidence>
<dbReference type="Proteomes" id="UP000283829">
    <property type="component" value="Unassembled WGS sequence"/>
</dbReference>
<evidence type="ECO:0000256" key="6">
    <source>
        <dbReference type="ARBA" id="ARBA00022785"/>
    </source>
</evidence>
<evidence type="ECO:0000256" key="10">
    <source>
        <dbReference type="PIRNR" id="PIRNR006113"/>
    </source>
</evidence>
<evidence type="ECO:0000256" key="7">
    <source>
        <dbReference type="ARBA" id="ARBA00022833"/>
    </source>
</evidence>
<dbReference type="AlphaFoldDB" id="A0A425AK80"/>
<dbReference type="EMBL" id="NWXB01000018">
    <property type="protein sequence ID" value="RQJ65442.1"/>
    <property type="molecule type" value="Genomic_DNA"/>
</dbReference>
<evidence type="ECO:0000256" key="1">
    <source>
        <dbReference type="ARBA" id="ARBA00002285"/>
    </source>
</evidence>
<dbReference type="EC" id="4.-.-.-" evidence="10"/>
<sequence length="149" mass="16616">MKITKIFTFDSSHMLDGHDGKCQNLHGHTYKLEITVSDDPVRGGPKDGMVMDFTDLKAIVKQHITDPFDHAFIYHGGNGRESQIAALLEGWNMKTLRLPCRTTAENMAVEMYDRLKNAGLNVCRVKLWETPTSCAEYEGGVGDSLNVSI</sequence>
<feature type="binding site" evidence="12">
    <location>
        <position position="13"/>
    </location>
    <ligand>
        <name>Zn(2+)</name>
        <dbReference type="ChEBI" id="CHEBI:29105"/>
    </ligand>
</feature>
<evidence type="ECO:0000313" key="13">
    <source>
        <dbReference type="EMBL" id="RQJ65442.1"/>
    </source>
</evidence>
<feature type="active site" description="Charge relay system" evidence="11">
    <location>
        <position position="129"/>
    </location>
</feature>
<gene>
    <name evidence="13" type="primary">queD</name>
    <name evidence="13" type="ORF">COI09_08865</name>
</gene>
<evidence type="ECO:0000256" key="9">
    <source>
        <dbReference type="ARBA" id="ARBA00048807"/>
    </source>
</evidence>
<feature type="binding site" evidence="12">
    <location>
        <position position="28"/>
    </location>
    <ligand>
        <name>Zn(2+)</name>
        <dbReference type="ChEBI" id="CHEBI:29105"/>
    </ligand>
</feature>
<name>A0A425AK80_NEIME</name>
<evidence type="ECO:0000256" key="5">
    <source>
        <dbReference type="ARBA" id="ARBA00022723"/>
    </source>
</evidence>
<comment type="function">
    <text evidence="1">Catalyzes the conversion of 7,8-dihydroneopterin triphosphate (H2NTP) to 6-carboxy-5,6,7,8-tetrahydropterin (CPH4) and acetaldehyde.</text>
</comment>
<evidence type="ECO:0000256" key="12">
    <source>
        <dbReference type="PIRSR" id="PIRSR006113-2"/>
    </source>
</evidence>
<proteinExistence type="inferred from homology"/>
<keyword evidence="7 10" id="KW-0862">Zinc</keyword>
<protein>
    <recommendedName>
        <fullName evidence="4 10">6-carboxy-5,6,7,8-tetrahydropterin synthase</fullName>
        <ecNumber evidence="10">4.-.-.-</ecNumber>
    </recommendedName>
</protein>
<comment type="cofactor">
    <cofactor evidence="10 12">
        <name>Zn(2+)</name>
        <dbReference type="ChEBI" id="CHEBI:29105"/>
    </cofactor>
    <text evidence="10 12">Binds 1 zinc ion per subunit.</text>
</comment>
<comment type="pathway">
    <text evidence="2 10">Purine metabolism; 7-cyano-7-deazaguanine biosynthesis.</text>
</comment>
<dbReference type="SUPFAM" id="SSF55620">
    <property type="entry name" value="Tetrahydrobiopterin biosynthesis enzymes-like"/>
    <property type="match status" value="1"/>
</dbReference>
<dbReference type="Gene3D" id="3.30.479.10">
    <property type="entry name" value="6-pyruvoyl tetrahydropterin synthase/QueD"/>
    <property type="match status" value="1"/>
</dbReference>
<dbReference type="GO" id="GO:0046872">
    <property type="term" value="F:metal ion binding"/>
    <property type="evidence" value="ECO:0007669"/>
    <property type="project" value="UniProtKB-KW"/>
</dbReference>
<comment type="caution">
    <text evidence="13">The sequence shown here is derived from an EMBL/GenBank/DDBJ whole genome shotgun (WGS) entry which is preliminary data.</text>
</comment>